<keyword evidence="9" id="KW-0902">Two-component regulatory system</keyword>
<evidence type="ECO:0000256" key="1">
    <source>
        <dbReference type="ARBA" id="ARBA00000085"/>
    </source>
</evidence>
<keyword evidence="7 13" id="KW-0418">Kinase</keyword>
<keyword evidence="4" id="KW-0597">Phosphoprotein</keyword>
<dbReference type="Pfam" id="PF02518">
    <property type="entry name" value="HATPase_c"/>
    <property type="match status" value="1"/>
</dbReference>
<evidence type="ECO:0000256" key="10">
    <source>
        <dbReference type="ARBA" id="ARBA00023136"/>
    </source>
</evidence>
<evidence type="ECO:0000259" key="12">
    <source>
        <dbReference type="PROSITE" id="PS50109"/>
    </source>
</evidence>
<dbReference type="InterPro" id="IPR003594">
    <property type="entry name" value="HATPase_dom"/>
</dbReference>
<proteinExistence type="predicted"/>
<keyword evidence="14" id="KW-1185">Reference proteome</keyword>
<keyword evidence="8 11" id="KW-1133">Transmembrane helix</keyword>
<dbReference type="InterPro" id="IPR050428">
    <property type="entry name" value="TCS_sensor_his_kinase"/>
</dbReference>
<organism evidence="13 14">
    <name type="scientific">Kibdelosporangium aridum</name>
    <dbReference type="NCBI Taxonomy" id="2030"/>
    <lineage>
        <taxon>Bacteria</taxon>
        <taxon>Bacillati</taxon>
        <taxon>Actinomycetota</taxon>
        <taxon>Actinomycetes</taxon>
        <taxon>Pseudonocardiales</taxon>
        <taxon>Pseudonocardiaceae</taxon>
        <taxon>Kibdelosporangium</taxon>
    </lineage>
</organism>
<keyword evidence="6 11" id="KW-0812">Transmembrane</keyword>
<comment type="subcellular location">
    <subcellularLocation>
        <location evidence="2">Cell membrane</location>
    </subcellularLocation>
</comment>
<dbReference type="SMART" id="SM00387">
    <property type="entry name" value="HATPase_c"/>
    <property type="match status" value="1"/>
</dbReference>
<dbReference type="InterPro" id="IPR004358">
    <property type="entry name" value="Sig_transdc_His_kin-like_C"/>
</dbReference>
<dbReference type="Proteomes" id="UP000192674">
    <property type="component" value="Unassembled WGS sequence"/>
</dbReference>
<dbReference type="PANTHER" id="PTHR45436">
    <property type="entry name" value="SENSOR HISTIDINE KINASE YKOH"/>
    <property type="match status" value="1"/>
</dbReference>
<dbReference type="CDD" id="cd00082">
    <property type="entry name" value="HisKA"/>
    <property type="match status" value="1"/>
</dbReference>
<dbReference type="InterPro" id="IPR036097">
    <property type="entry name" value="HisK_dim/P_sf"/>
</dbReference>
<keyword evidence="5" id="KW-0808">Transferase</keyword>
<evidence type="ECO:0000256" key="8">
    <source>
        <dbReference type="ARBA" id="ARBA00022989"/>
    </source>
</evidence>
<dbReference type="GO" id="GO:0000155">
    <property type="term" value="F:phosphorelay sensor kinase activity"/>
    <property type="evidence" value="ECO:0007669"/>
    <property type="project" value="InterPro"/>
</dbReference>
<evidence type="ECO:0000256" key="11">
    <source>
        <dbReference type="SAM" id="Phobius"/>
    </source>
</evidence>
<dbReference type="InterPro" id="IPR036890">
    <property type="entry name" value="HATPase_C_sf"/>
</dbReference>
<reference evidence="13 14" key="1">
    <citation type="submission" date="2017-04" db="EMBL/GenBank/DDBJ databases">
        <authorList>
            <person name="Afonso C.L."/>
            <person name="Miller P.J."/>
            <person name="Scott M.A."/>
            <person name="Spackman E."/>
            <person name="Goraichik I."/>
            <person name="Dimitrov K.M."/>
            <person name="Suarez D.L."/>
            <person name="Swayne D.E."/>
        </authorList>
    </citation>
    <scope>NUCLEOTIDE SEQUENCE [LARGE SCALE GENOMIC DNA]</scope>
    <source>
        <strain evidence="13 14">DSM 43828</strain>
    </source>
</reference>
<evidence type="ECO:0000313" key="13">
    <source>
        <dbReference type="EMBL" id="SMD18627.1"/>
    </source>
</evidence>
<gene>
    <name evidence="13" type="ORF">SAMN05661093_05846</name>
</gene>
<accession>A0A1Y5XYR3</accession>
<evidence type="ECO:0000256" key="6">
    <source>
        <dbReference type="ARBA" id="ARBA00022692"/>
    </source>
</evidence>
<evidence type="ECO:0000256" key="3">
    <source>
        <dbReference type="ARBA" id="ARBA00012438"/>
    </source>
</evidence>
<dbReference type="AlphaFoldDB" id="A0A1Y5XYR3"/>
<sequence>MTARGRLALLYTGLVLAAGLVLIALTFLLVRRDRPRVVVAFGTGRPVIDPDALSASLDDMHAQTMADFLTQSAIALGIVVVVAAALGWLVAGRVIQSSVAERDRLLDSQRMFVANAAHELRTPLTTMRAAIDVTLDGRPTTSELLAMAGDISDAVDHSQRTLDGLLILARSQTGLVKQREVDLAALVTSALAGVRDLELRTDLRPAVIRGEPVLLERMVNNLVDNAVRYNVAGGHIAVRTGQAFLRIVNSGQVVDPAEVDSLFEPFVRGSRRVRGTGLGLSIVRAVVTAHGGTLSYAACPSGGLDITVQLAPGGNTGKPAGAPSASS</sequence>
<dbReference type="PROSITE" id="PS50109">
    <property type="entry name" value="HIS_KIN"/>
    <property type="match status" value="1"/>
</dbReference>
<dbReference type="Pfam" id="PF00512">
    <property type="entry name" value="HisKA"/>
    <property type="match status" value="1"/>
</dbReference>
<dbReference type="SMART" id="SM00388">
    <property type="entry name" value="HisKA"/>
    <property type="match status" value="1"/>
</dbReference>
<protein>
    <recommendedName>
        <fullName evidence="3">histidine kinase</fullName>
        <ecNumber evidence="3">2.7.13.3</ecNumber>
    </recommendedName>
</protein>
<evidence type="ECO:0000256" key="5">
    <source>
        <dbReference type="ARBA" id="ARBA00022679"/>
    </source>
</evidence>
<evidence type="ECO:0000256" key="2">
    <source>
        <dbReference type="ARBA" id="ARBA00004236"/>
    </source>
</evidence>
<evidence type="ECO:0000256" key="7">
    <source>
        <dbReference type="ARBA" id="ARBA00022777"/>
    </source>
</evidence>
<evidence type="ECO:0000313" key="14">
    <source>
        <dbReference type="Proteomes" id="UP000192674"/>
    </source>
</evidence>
<dbReference type="Gene3D" id="1.10.287.130">
    <property type="match status" value="1"/>
</dbReference>
<dbReference type="CDD" id="cd00075">
    <property type="entry name" value="HATPase"/>
    <property type="match status" value="1"/>
</dbReference>
<feature type="domain" description="Histidine kinase" evidence="12">
    <location>
        <begin position="115"/>
        <end position="314"/>
    </location>
</feature>
<evidence type="ECO:0000256" key="9">
    <source>
        <dbReference type="ARBA" id="ARBA00023012"/>
    </source>
</evidence>
<keyword evidence="10 11" id="KW-0472">Membrane</keyword>
<dbReference type="SUPFAM" id="SSF55874">
    <property type="entry name" value="ATPase domain of HSP90 chaperone/DNA topoisomerase II/histidine kinase"/>
    <property type="match status" value="1"/>
</dbReference>
<dbReference type="InterPro" id="IPR005467">
    <property type="entry name" value="His_kinase_dom"/>
</dbReference>
<dbReference type="OrthoDB" id="9786919at2"/>
<dbReference type="EC" id="2.7.13.3" evidence="3"/>
<dbReference type="GO" id="GO:0005886">
    <property type="term" value="C:plasma membrane"/>
    <property type="evidence" value="ECO:0007669"/>
    <property type="project" value="UniProtKB-SubCell"/>
</dbReference>
<dbReference type="Gene3D" id="3.30.565.10">
    <property type="entry name" value="Histidine kinase-like ATPase, C-terminal domain"/>
    <property type="match status" value="1"/>
</dbReference>
<dbReference type="EMBL" id="FWXV01000005">
    <property type="protein sequence ID" value="SMD18627.1"/>
    <property type="molecule type" value="Genomic_DNA"/>
</dbReference>
<dbReference type="PRINTS" id="PR00344">
    <property type="entry name" value="BCTRLSENSOR"/>
</dbReference>
<feature type="transmembrane region" description="Helical" evidence="11">
    <location>
        <begin position="73"/>
        <end position="95"/>
    </location>
</feature>
<feature type="transmembrane region" description="Helical" evidence="11">
    <location>
        <begin position="7"/>
        <end position="30"/>
    </location>
</feature>
<dbReference type="InterPro" id="IPR003661">
    <property type="entry name" value="HisK_dim/P_dom"/>
</dbReference>
<dbReference type="PANTHER" id="PTHR45436:SF5">
    <property type="entry name" value="SENSOR HISTIDINE KINASE TRCS"/>
    <property type="match status" value="1"/>
</dbReference>
<dbReference type="SUPFAM" id="SSF47384">
    <property type="entry name" value="Homodimeric domain of signal transducing histidine kinase"/>
    <property type="match status" value="1"/>
</dbReference>
<name>A0A1Y5XYR3_KIBAR</name>
<evidence type="ECO:0000256" key="4">
    <source>
        <dbReference type="ARBA" id="ARBA00022553"/>
    </source>
</evidence>
<dbReference type="RefSeq" id="WP_084430077.1">
    <property type="nucleotide sequence ID" value="NZ_FWXV01000005.1"/>
</dbReference>
<comment type="catalytic activity">
    <reaction evidence="1">
        <text>ATP + protein L-histidine = ADP + protein N-phospho-L-histidine.</text>
        <dbReference type="EC" id="2.7.13.3"/>
    </reaction>
</comment>